<dbReference type="AlphaFoldDB" id="A0A1J1H886"/>
<protein>
    <submittedName>
        <fullName evidence="2">Uncharacterized protein</fullName>
    </submittedName>
</protein>
<keyword evidence="3" id="KW-1185">Reference proteome</keyword>
<dbReference type="EMBL" id="LN835306">
    <property type="protein sequence ID" value="CRH00998.1"/>
    <property type="molecule type" value="Genomic_DNA"/>
</dbReference>
<dbReference type="RefSeq" id="XP_028533999.1">
    <property type="nucleotide sequence ID" value="XM_028677629.1"/>
</dbReference>
<sequence>MCNKKKCDRNNLNKETNMNDMNDLKNEKYISYINNKKEVNDVNNEKNVIENNKEKNMNNKNNFSNEKDTNDINNLTSTQTTNDLNNEKILVDKKNINNENKEHTLKNEKYLGNINNKDLPINTELNGSNLKSNLIKYTNKFVEDIGYNSNDYIKKKNEYIENTFNTEDNKKIIIKNIKQINSKNNDNFNYLKDILDQNYKECIHFDGSEYIYIYDICIRNENIEINSIINNNKKEDIMILNVYDIYLNFFNNISAKINKIRSLFSNIKIKKIKSTISDNTLNLSNEITNILNNKKVKINNFLKKENEANYLDSNRSNKTNKNIGTLHSLFNDKTKMSFLNKTKFLNKLNFIFFSVFKSNKEYNGIKEIKNNYNFEEINLKEVIDNMKKNINGRICDVDTNDIKIVKKGYFFLFIKNNEWKIFFCVLFYLKNNAVYKNDIIFKHYCKIYDREYFLNLLKSSDLNSNYFIALFEDVNFDKNKKSNLEICKLIKKNNYELILEISKNRKSDIMHSFQNIYFDNHRKTNNYLKIFDINYNPFYLIPFEFLIKDNDNNKNVNSLSQINFNYSILKEWNNSICLIKEKIENSNNNIYAKNEKNEQFDYVNKKLNQWIMLFKQERNIKNIKKLAHKNA</sequence>
<proteinExistence type="predicted"/>
<dbReference type="OrthoDB" id="387338at2759"/>
<evidence type="ECO:0000256" key="1">
    <source>
        <dbReference type="SAM" id="MobiDB-lite"/>
    </source>
</evidence>
<dbReference type="OMA" id="NKIDDQC"/>
<dbReference type="VEuPathDB" id="PlasmoDB:PRELSG_1134600"/>
<organism evidence="2 3">
    <name type="scientific">Plasmodium relictum</name>
    <dbReference type="NCBI Taxonomy" id="85471"/>
    <lineage>
        <taxon>Eukaryota</taxon>
        <taxon>Sar</taxon>
        <taxon>Alveolata</taxon>
        <taxon>Apicomplexa</taxon>
        <taxon>Aconoidasida</taxon>
        <taxon>Haemosporida</taxon>
        <taxon>Plasmodiidae</taxon>
        <taxon>Plasmodium</taxon>
        <taxon>Plasmodium (Haemamoeba)</taxon>
    </lineage>
</organism>
<gene>
    <name evidence="2" type="ORF">PRELSG_1134600</name>
</gene>
<name>A0A1J1H886_PLARL</name>
<dbReference type="KEGG" id="prel:PRELSG_1134600"/>
<feature type="region of interest" description="Disordered" evidence="1">
    <location>
        <begin position="55"/>
        <end position="79"/>
    </location>
</feature>
<reference evidence="2 3" key="1">
    <citation type="submission" date="2015-04" db="EMBL/GenBank/DDBJ databases">
        <authorList>
            <consortium name="Pathogen Informatics"/>
        </authorList>
    </citation>
    <scope>NUCLEOTIDE SEQUENCE [LARGE SCALE GENOMIC DNA]</scope>
    <source>
        <strain evidence="2 3">SGS1</strain>
    </source>
</reference>
<evidence type="ECO:0000313" key="3">
    <source>
        <dbReference type="Proteomes" id="UP000220158"/>
    </source>
</evidence>
<evidence type="ECO:0000313" key="2">
    <source>
        <dbReference type="EMBL" id="CRH00998.1"/>
    </source>
</evidence>
<dbReference type="GeneID" id="39737125"/>
<dbReference type="Proteomes" id="UP000220158">
    <property type="component" value="Chromosome 11"/>
</dbReference>
<accession>A0A1J1H886</accession>